<proteinExistence type="predicted"/>
<protein>
    <submittedName>
        <fullName evidence="1">Uncharacterized protein</fullName>
    </submittedName>
</protein>
<keyword evidence="2" id="KW-1185">Reference proteome</keyword>
<evidence type="ECO:0000313" key="1">
    <source>
        <dbReference type="EMBL" id="MEQ2528563.1"/>
    </source>
</evidence>
<gene>
    <name evidence="1" type="ORF">WMO40_17910</name>
</gene>
<evidence type="ECO:0000313" key="2">
    <source>
        <dbReference type="Proteomes" id="UP001439875"/>
    </source>
</evidence>
<dbReference type="Proteomes" id="UP001439875">
    <property type="component" value="Unassembled WGS sequence"/>
</dbReference>
<name>A0ACC6SFH0_9BACI</name>
<accession>A0ACC6SFH0</accession>
<organism evidence="1 2">
    <name type="scientific">Robertmurraya yapensis</name>
    <name type="common">ex Hitch et al 2024</name>
    <dbReference type="NCBI Taxonomy" id="3133160"/>
    <lineage>
        <taxon>Bacteria</taxon>
        <taxon>Bacillati</taxon>
        <taxon>Bacillota</taxon>
        <taxon>Bacilli</taxon>
        <taxon>Bacillales</taxon>
        <taxon>Bacillaceae</taxon>
        <taxon>Robertmurraya</taxon>
    </lineage>
</organism>
<dbReference type="EMBL" id="JBBMEW010000019">
    <property type="protein sequence ID" value="MEQ2528563.1"/>
    <property type="molecule type" value="Genomic_DNA"/>
</dbReference>
<reference evidence="1" key="1">
    <citation type="submission" date="2024-03" db="EMBL/GenBank/DDBJ databases">
        <title>Human intestinal bacterial collection.</title>
        <authorList>
            <person name="Pauvert C."/>
            <person name="Hitch T.C.A."/>
            <person name="Clavel T."/>
        </authorList>
    </citation>
    <scope>NUCLEOTIDE SEQUENCE</scope>
    <source>
        <strain evidence="1">CLA-AA-H227</strain>
    </source>
</reference>
<comment type="caution">
    <text evidence="1">The sequence shown here is derived from an EMBL/GenBank/DDBJ whole genome shotgun (WGS) entry which is preliminary data.</text>
</comment>
<sequence length="427" mass="47834">MNWKKWTVITVVVLLVAVNFYLIFKKDSEIVRAAYIDEWRKIKEQNLVLSKEKPGVIAPVEEEHVYFQNGAGDFEQFLVKEGDEVQTGTALFEYSPKNLEETIDQLEAEITRLESEEDALEDNIDNLEDIVLDLATSEDEESPSNEAMMASIDAEIYEKELQLSRIEAEIEKYEKLVSISDGGLSSLTVDSPISGVVKSISHNLQNPVVTISSNDQQVVGLLEEDDMLEIKEGMSAVIYGSFGKREGTIAKIAVNPEQDPQVGAKSEYQFVVEMGEEEEETIDTNEEANNESDEEGNVESDDVDTDEPSEESPILSGSHVNIKITTTEVENALTLPTETIRAGHIYILKEEGTIEKRKVKTGIEINGIHEITSKAEVDELVVNEPGNVKNKTAFFTPIDIAKMKKKDFKDMSKKEIFRYLGRGLLTR</sequence>